<keyword evidence="16" id="KW-1185">Reference proteome</keyword>
<evidence type="ECO:0000259" key="14">
    <source>
        <dbReference type="Pfam" id="PF20260"/>
    </source>
</evidence>
<dbReference type="InterPro" id="IPR029028">
    <property type="entry name" value="Alpha/beta_knot_MTases"/>
</dbReference>
<dbReference type="InterPro" id="IPR006700">
    <property type="entry name" value="RsmE"/>
</dbReference>
<evidence type="ECO:0000256" key="10">
    <source>
        <dbReference type="ARBA" id="ARBA00025699"/>
    </source>
</evidence>
<dbReference type="Pfam" id="PF20260">
    <property type="entry name" value="PUA_4"/>
    <property type="match status" value="1"/>
</dbReference>
<comment type="similarity">
    <text evidence="2 12">Belongs to the RNA methyltransferase RsmE family.</text>
</comment>
<dbReference type="CDD" id="cd18084">
    <property type="entry name" value="RsmE-like"/>
    <property type="match status" value="1"/>
</dbReference>
<dbReference type="NCBIfam" id="TIGR00046">
    <property type="entry name" value="RsmE family RNA methyltransferase"/>
    <property type="match status" value="1"/>
</dbReference>
<dbReference type="Gene3D" id="3.40.1280.10">
    <property type="match status" value="1"/>
</dbReference>
<proteinExistence type="inferred from homology"/>
<name>A0A4S2HFP5_9PROT</name>
<feature type="domain" description="Ribosomal RNA small subunit methyltransferase E methyltransferase" evidence="13">
    <location>
        <begin position="76"/>
        <end position="247"/>
    </location>
</feature>
<evidence type="ECO:0000256" key="4">
    <source>
        <dbReference type="ARBA" id="ARBA00013673"/>
    </source>
</evidence>
<dbReference type="RefSeq" id="WP_135944073.1">
    <property type="nucleotide sequence ID" value="NZ_BMEI01000001.1"/>
</dbReference>
<dbReference type="NCBIfam" id="NF008696">
    <property type="entry name" value="PRK11713.3-5"/>
    <property type="match status" value="1"/>
</dbReference>
<keyword evidence="5 12" id="KW-0963">Cytoplasm</keyword>
<dbReference type="AlphaFoldDB" id="A0A4S2HFP5"/>
<keyword evidence="6 12" id="KW-0698">rRNA processing</keyword>
<dbReference type="SUPFAM" id="SSF88697">
    <property type="entry name" value="PUA domain-like"/>
    <property type="match status" value="1"/>
</dbReference>
<keyword evidence="7 12" id="KW-0489">Methyltransferase</keyword>
<evidence type="ECO:0000259" key="13">
    <source>
        <dbReference type="Pfam" id="PF04452"/>
    </source>
</evidence>
<dbReference type="GO" id="GO:0005737">
    <property type="term" value="C:cytoplasm"/>
    <property type="evidence" value="ECO:0007669"/>
    <property type="project" value="UniProtKB-SubCell"/>
</dbReference>
<evidence type="ECO:0000256" key="12">
    <source>
        <dbReference type="PIRNR" id="PIRNR015601"/>
    </source>
</evidence>
<comment type="subcellular location">
    <subcellularLocation>
        <location evidence="1 12">Cytoplasm</location>
    </subcellularLocation>
</comment>
<dbReference type="Pfam" id="PF04452">
    <property type="entry name" value="Methyltrans_RNA"/>
    <property type="match status" value="1"/>
</dbReference>
<evidence type="ECO:0000256" key="7">
    <source>
        <dbReference type="ARBA" id="ARBA00022603"/>
    </source>
</evidence>
<sequence>MTVEPRLYLNTDLSAGAELALGKEESHYLLTVMRRKAGDGVRVFNGRDGEWRAEVADAGKRAARLSVQTRLREQRESPDVHLYFSPVKRARTDFIVEKATELGAARIAPVMTRRTMAETVRLDRLAAHAREAAEQTERLDLPQIGEPCTLAALIDGWAKDRPLLFCDEAGDEGGKPWGGEAGRARPILEALQRFERGTPFAILIGPEGGFDPAERDILRDQDFVVPVTLGPRILRADTAAAAALTVYQAVLGDWNTSL</sequence>
<dbReference type="Proteomes" id="UP000305451">
    <property type="component" value="Unassembled WGS sequence"/>
</dbReference>
<evidence type="ECO:0000256" key="1">
    <source>
        <dbReference type="ARBA" id="ARBA00004496"/>
    </source>
</evidence>
<dbReference type="GO" id="GO:0070042">
    <property type="term" value="F:rRNA (uridine-N3-)-methyltransferase activity"/>
    <property type="evidence" value="ECO:0007669"/>
    <property type="project" value="TreeGrafter"/>
</dbReference>
<evidence type="ECO:0000313" key="15">
    <source>
        <dbReference type="EMBL" id="TGY94876.1"/>
    </source>
</evidence>
<dbReference type="InterPro" id="IPR029026">
    <property type="entry name" value="tRNA_m1G_MTases_N"/>
</dbReference>
<dbReference type="PANTHER" id="PTHR30027">
    <property type="entry name" value="RIBOSOMAL RNA SMALL SUBUNIT METHYLTRANSFERASE E"/>
    <property type="match status" value="1"/>
</dbReference>
<comment type="function">
    <text evidence="10 12">Specifically methylates the N3 position of the uracil ring of uridine 1498 (m3U1498) in 16S rRNA. Acts on the fully assembled 30S ribosomal subunit.</text>
</comment>
<comment type="caution">
    <text evidence="15">The sequence shown here is derived from an EMBL/GenBank/DDBJ whole genome shotgun (WGS) entry which is preliminary data.</text>
</comment>
<evidence type="ECO:0000256" key="5">
    <source>
        <dbReference type="ARBA" id="ARBA00022490"/>
    </source>
</evidence>
<dbReference type="OrthoDB" id="9815641at2"/>
<evidence type="ECO:0000256" key="11">
    <source>
        <dbReference type="ARBA" id="ARBA00047944"/>
    </source>
</evidence>
<evidence type="ECO:0000256" key="2">
    <source>
        <dbReference type="ARBA" id="ARBA00005528"/>
    </source>
</evidence>
<dbReference type="Gene3D" id="2.40.240.20">
    <property type="entry name" value="Hypothetical PUA domain-like, domain 1"/>
    <property type="match status" value="1"/>
</dbReference>
<organism evidence="15 16">
    <name type="scientific">Marinicauda pacifica</name>
    <dbReference type="NCBI Taxonomy" id="1133559"/>
    <lineage>
        <taxon>Bacteria</taxon>
        <taxon>Pseudomonadati</taxon>
        <taxon>Pseudomonadota</taxon>
        <taxon>Alphaproteobacteria</taxon>
        <taxon>Maricaulales</taxon>
        <taxon>Maricaulaceae</taxon>
        <taxon>Marinicauda</taxon>
    </lineage>
</organism>
<keyword evidence="8 12" id="KW-0808">Transferase</keyword>
<protein>
    <recommendedName>
        <fullName evidence="4 12">Ribosomal RNA small subunit methyltransferase E</fullName>
        <ecNumber evidence="3 12">2.1.1.193</ecNumber>
    </recommendedName>
</protein>
<dbReference type="PIRSF" id="PIRSF015601">
    <property type="entry name" value="MTase_slr0722"/>
    <property type="match status" value="1"/>
</dbReference>
<dbReference type="InterPro" id="IPR046887">
    <property type="entry name" value="RsmE_PUA-like"/>
</dbReference>
<dbReference type="PANTHER" id="PTHR30027:SF3">
    <property type="entry name" value="16S RRNA (URACIL(1498)-N(3))-METHYLTRANSFERASE"/>
    <property type="match status" value="1"/>
</dbReference>
<evidence type="ECO:0000256" key="8">
    <source>
        <dbReference type="ARBA" id="ARBA00022679"/>
    </source>
</evidence>
<dbReference type="InterPro" id="IPR015947">
    <property type="entry name" value="PUA-like_sf"/>
</dbReference>
<dbReference type="SUPFAM" id="SSF75217">
    <property type="entry name" value="alpha/beta knot"/>
    <property type="match status" value="1"/>
</dbReference>
<dbReference type="InterPro" id="IPR046886">
    <property type="entry name" value="RsmE_MTase_dom"/>
</dbReference>
<reference evidence="15 16" key="1">
    <citation type="journal article" date="2013" name="Int. J. Syst. Evol. Microbiol.">
        <title>Marinicauda pacifica gen. nov., sp. nov., a prosthecate alphaproteobacterium of the family Hyphomonadaceae isolated from deep seawater.</title>
        <authorList>
            <person name="Zhang X.Y."/>
            <person name="Li G.W."/>
            <person name="Wang C.S."/>
            <person name="Zhang Y.J."/>
            <person name="Xu X.W."/>
            <person name="Li H."/>
            <person name="Liu A."/>
            <person name="Liu C."/>
            <person name="Xie B.B."/>
            <person name="Qin Q.L."/>
            <person name="Xu Z."/>
            <person name="Chen X.L."/>
            <person name="Zhou B.C."/>
            <person name="Zhang Y.Z."/>
        </authorList>
    </citation>
    <scope>NUCLEOTIDE SEQUENCE [LARGE SCALE GENOMIC DNA]</scope>
    <source>
        <strain evidence="15 16">P-1 km-3</strain>
    </source>
</reference>
<comment type="catalytic activity">
    <reaction evidence="11 12">
        <text>uridine(1498) in 16S rRNA + S-adenosyl-L-methionine = N(3)-methyluridine(1498) in 16S rRNA + S-adenosyl-L-homocysteine + H(+)</text>
        <dbReference type="Rhea" id="RHEA:42920"/>
        <dbReference type="Rhea" id="RHEA-COMP:10283"/>
        <dbReference type="Rhea" id="RHEA-COMP:10284"/>
        <dbReference type="ChEBI" id="CHEBI:15378"/>
        <dbReference type="ChEBI" id="CHEBI:57856"/>
        <dbReference type="ChEBI" id="CHEBI:59789"/>
        <dbReference type="ChEBI" id="CHEBI:65315"/>
        <dbReference type="ChEBI" id="CHEBI:74502"/>
        <dbReference type="EC" id="2.1.1.193"/>
    </reaction>
</comment>
<evidence type="ECO:0000256" key="3">
    <source>
        <dbReference type="ARBA" id="ARBA00012328"/>
    </source>
</evidence>
<evidence type="ECO:0000256" key="9">
    <source>
        <dbReference type="ARBA" id="ARBA00022691"/>
    </source>
</evidence>
<evidence type="ECO:0000256" key="6">
    <source>
        <dbReference type="ARBA" id="ARBA00022552"/>
    </source>
</evidence>
<feature type="domain" description="Ribosomal RNA small subunit methyltransferase E PUA-like" evidence="14">
    <location>
        <begin position="22"/>
        <end position="67"/>
    </location>
</feature>
<accession>A0A4S2HFP5</accession>
<keyword evidence="9 12" id="KW-0949">S-adenosyl-L-methionine</keyword>
<evidence type="ECO:0000313" key="16">
    <source>
        <dbReference type="Proteomes" id="UP000305451"/>
    </source>
</evidence>
<dbReference type="EMBL" id="SRXV01000001">
    <property type="protein sequence ID" value="TGY94876.1"/>
    <property type="molecule type" value="Genomic_DNA"/>
</dbReference>
<gene>
    <name evidence="15" type="ORF">E5162_06345</name>
</gene>
<dbReference type="GO" id="GO:0070475">
    <property type="term" value="P:rRNA base methylation"/>
    <property type="evidence" value="ECO:0007669"/>
    <property type="project" value="TreeGrafter"/>
</dbReference>
<dbReference type="EC" id="2.1.1.193" evidence="3 12"/>